<dbReference type="AlphaFoldDB" id="A0A7Y4LB40"/>
<feature type="compositionally biased region" description="Basic and acidic residues" evidence="1">
    <location>
        <begin position="108"/>
        <end position="118"/>
    </location>
</feature>
<protein>
    <recommendedName>
        <fullName evidence="2">Smr domain-containing protein</fullName>
    </recommendedName>
</protein>
<dbReference type="RefSeq" id="WP_171589229.1">
    <property type="nucleotide sequence ID" value="NZ_JABGBO010000009.1"/>
</dbReference>
<evidence type="ECO:0000313" key="3">
    <source>
        <dbReference type="EMBL" id="NOL50252.1"/>
    </source>
</evidence>
<feature type="domain" description="Smr" evidence="2">
    <location>
        <begin position="147"/>
        <end position="228"/>
    </location>
</feature>
<dbReference type="PROSITE" id="PS50828">
    <property type="entry name" value="SMR"/>
    <property type="match status" value="1"/>
</dbReference>
<keyword evidence="4" id="KW-1185">Reference proteome</keyword>
<dbReference type="SUPFAM" id="SSF160443">
    <property type="entry name" value="SMR domain-like"/>
    <property type="match status" value="1"/>
</dbReference>
<dbReference type="InterPro" id="IPR002625">
    <property type="entry name" value="Smr_dom"/>
</dbReference>
<dbReference type="Proteomes" id="UP000541421">
    <property type="component" value="Unassembled WGS sequence"/>
</dbReference>
<gene>
    <name evidence="3" type="ORF">HKX40_08935</name>
</gene>
<evidence type="ECO:0000256" key="1">
    <source>
        <dbReference type="SAM" id="MobiDB-lite"/>
    </source>
</evidence>
<sequence>MKAIKGELQSLKKLQKQFIKERDRQEKLAFEKKVTIAKSEGKIPPLSPEDRQIFRQSLRGVVPLPDKNRIGHKAVPLKHPEFYKAKREQAEGELLLSPTKRTKTPHSRKIEPKRHEQQEPNTYLADGVGKDVLSKLKSLNWSVEATLDLHGATLDQATVRFDRFVSTCFEHQVRCFMVIHGKGHGSKGGEAVLKQNVLSWLRHLEHVIAFIPAPENLGGEGAVMVLCKG</sequence>
<dbReference type="InterPro" id="IPR036063">
    <property type="entry name" value="Smr_dom_sf"/>
</dbReference>
<dbReference type="PANTHER" id="PTHR35562">
    <property type="entry name" value="DNA ENDONUCLEASE SMRA-RELATED"/>
    <property type="match status" value="1"/>
</dbReference>
<dbReference type="EMBL" id="JABGBO010000009">
    <property type="protein sequence ID" value="NOL50252.1"/>
    <property type="molecule type" value="Genomic_DNA"/>
</dbReference>
<name>A0A7Y4LB40_9BURK</name>
<dbReference type="PANTHER" id="PTHR35562:SF2">
    <property type="entry name" value="DNA ENDONUCLEASE SMRA-RELATED"/>
    <property type="match status" value="1"/>
</dbReference>
<evidence type="ECO:0000313" key="4">
    <source>
        <dbReference type="Proteomes" id="UP000541421"/>
    </source>
</evidence>
<comment type="caution">
    <text evidence="3">The sequence shown here is derived from an EMBL/GenBank/DDBJ whole genome shotgun (WGS) entry which is preliminary data.</text>
</comment>
<dbReference type="Gene3D" id="3.30.1370.110">
    <property type="match status" value="1"/>
</dbReference>
<reference evidence="3 4" key="1">
    <citation type="submission" date="2020-05" db="EMBL/GenBank/DDBJ databases">
        <authorList>
            <person name="Niu N."/>
        </authorList>
    </citation>
    <scope>NUCLEOTIDE SEQUENCE [LARGE SCALE GENOMIC DNA]</scope>
    <source>
        <strain evidence="3 4">LMG10982</strain>
    </source>
</reference>
<organism evidence="3 4">
    <name type="scientific">Pelistega europaea</name>
    <dbReference type="NCBI Taxonomy" id="106147"/>
    <lineage>
        <taxon>Bacteria</taxon>
        <taxon>Pseudomonadati</taxon>
        <taxon>Pseudomonadota</taxon>
        <taxon>Betaproteobacteria</taxon>
        <taxon>Burkholderiales</taxon>
        <taxon>Alcaligenaceae</taxon>
        <taxon>Pelistega</taxon>
    </lineage>
</organism>
<evidence type="ECO:0000259" key="2">
    <source>
        <dbReference type="PROSITE" id="PS50828"/>
    </source>
</evidence>
<accession>A0A7Y4LB40</accession>
<dbReference type="SMART" id="SM00463">
    <property type="entry name" value="SMR"/>
    <property type="match status" value="1"/>
</dbReference>
<dbReference type="Pfam" id="PF01713">
    <property type="entry name" value="Smr"/>
    <property type="match status" value="1"/>
</dbReference>
<proteinExistence type="predicted"/>
<feature type="region of interest" description="Disordered" evidence="1">
    <location>
        <begin position="97"/>
        <end position="122"/>
    </location>
</feature>